<dbReference type="KEGG" id="het:BBW65_06350"/>
<dbReference type="SFLD" id="SFLDF00027">
    <property type="entry name" value="p-type_atpase"/>
    <property type="match status" value="1"/>
</dbReference>
<dbReference type="GO" id="GO:0012505">
    <property type="term" value="C:endomembrane system"/>
    <property type="evidence" value="ECO:0007669"/>
    <property type="project" value="UniProtKB-SubCell"/>
</dbReference>
<gene>
    <name evidence="22" type="ORF">BBW65_06350</name>
</gene>
<dbReference type="GO" id="GO:0016887">
    <property type="term" value="F:ATP hydrolysis activity"/>
    <property type="evidence" value="ECO:0007669"/>
    <property type="project" value="InterPro"/>
</dbReference>
<dbReference type="InterPro" id="IPR023299">
    <property type="entry name" value="ATPase_P-typ_cyto_dom_N"/>
</dbReference>
<feature type="domain" description="HMA" evidence="21">
    <location>
        <begin position="1"/>
        <end position="67"/>
    </location>
</feature>
<dbReference type="PANTHER" id="PTHR43520:SF8">
    <property type="entry name" value="P-TYPE CU(+) TRANSPORTER"/>
    <property type="match status" value="1"/>
</dbReference>
<keyword evidence="14 19" id="KW-0472">Membrane</keyword>
<dbReference type="PRINTS" id="PR00943">
    <property type="entry name" value="CUATPASE"/>
</dbReference>
<protein>
    <recommendedName>
        <fullName evidence="17">Copper-transporting ATPase</fullName>
        <ecNumber evidence="16">7.2.2.9</ecNumber>
    </recommendedName>
</protein>
<dbReference type="Gene3D" id="3.40.1110.10">
    <property type="entry name" value="Calcium-transporting ATPase, cytoplasmic domain N"/>
    <property type="match status" value="1"/>
</dbReference>
<evidence type="ECO:0000256" key="14">
    <source>
        <dbReference type="ARBA" id="ARBA00023136"/>
    </source>
</evidence>
<keyword evidence="10 19" id="KW-0067">ATP-binding</keyword>
<dbReference type="Gene3D" id="3.30.70.100">
    <property type="match status" value="1"/>
</dbReference>
<dbReference type="InterPro" id="IPR044492">
    <property type="entry name" value="P_typ_ATPase_HD_dom"/>
</dbReference>
<keyword evidence="12 19" id="KW-1133">Transmembrane helix</keyword>
<keyword evidence="11" id="KW-1278">Translocase</keyword>
<proteinExistence type="inferred from homology"/>
<name>A0A1B1U7U8_9HELI</name>
<feature type="transmembrane region" description="Helical" evidence="19">
    <location>
        <begin position="155"/>
        <end position="172"/>
    </location>
</feature>
<evidence type="ECO:0000256" key="1">
    <source>
        <dbReference type="ARBA" id="ARBA00004127"/>
    </source>
</evidence>
<dbReference type="GO" id="GO:0005524">
    <property type="term" value="F:ATP binding"/>
    <property type="evidence" value="ECO:0007669"/>
    <property type="project" value="UniProtKB-UniRule"/>
</dbReference>
<dbReference type="Pfam" id="PF00702">
    <property type="entry name" value="Hydrolase"/>
    <property type="match status" value="1"/>
</dbReference>
<dbReference type="STRING" id="222136.BBW65_06350"/>
<reference evidence="23" key="1">
    <citation type="submission" date="2016-07" db="EMBL/GenBank/DDBJ databases">
        <authorList>
            <person name="Florea S."/>
            <person name="Webb J.S."/>
            <person name="Jaromczyk J."/>
            <person name="Schardl C.L."/>
        </authorList>
    </citation>
    <scope>NUCLEOTIDE SEQUENCE [LARGE SCALE GENOMIC DNA]</scope>
    <source>
        <strain evidence="23">MIT 01-6242</strain>
    </source>
</reference>
<dbReference type="PANTHER" id="PTHR43520">
    <property type="entry name" value="ATP7, ISOFORM B"/>
    <property type="match status" value="1"/>
</dbReference>
<keyword evidence="23" id="KW-1185">Reference proteome</keyword>
<dbReference type="SUPFAM" id="SSF55008">
    <property type="entry name" value="HMA, heavy metal-associated domain"/>
    <property type="match status" value="1"/>
</dbReference>
<dbReference type="SFLD" id="SFLDG00002">
    <property type="entry name" value="C1.7:_P-type_atpase_like"/>
    <property type="match status" value="1"/>
</dbReference>
<evidence type="ECO:0000256" key="4">
    <source>
        <dbReference type="ARBA" id="ARBA00022448"/>
    </source>
</evidence>
<dbReference type="GO" id="GO:0055070">
    <property type="term" value="P:copper ion homeostasis"/>
    <property type="evidence" value="ECO:0007669"/>
    <property type="project" value="TreeGrafter"/>
</dbReference>
<dbReference type="InterPro" id="IPR036412">
    <property type="entry name" value="HAD-like_sf"/>
</dbReference>
<feature type="transmembrane region" description="Helical" evidence="19">
    <location>
        <begin position="660"/>
        <end position="682"/>
    </location>
</feature>
<evidence type="ECO:0000256" key="8">
    <source>
        <dbReference type="ARBA" id="ARBA00022723"/>
    </source>
</evidence>
<dbReference type="Gene3D" id="3.40.50.1000">
    <property type="entry name" value="HAD superfamily/HAD-like"/>
    <property type="match status" value="1"/>
</dbReference>
<sequence length="735" mass="80761">MTEKIYIDGMTCTACSSGIESALKRKNGIQDIKVDLLNHNAIIVFDETQISLETIFAFIQKLGYQPYKQNFIEKFDEHFLTPKRKIILSCIFTSIVLYLSMFAMSFPALVPDFLTHPINLALQIVCTLIVMHLGRGFYIKGFKSLYALHPTMDSLVALGSGSAFVFSLFMILHNPYQVYFESVCAIILFVLIGKTIEEKAKYNTQNSLLTLASLKDCSAIRITNHLEETIAIQQIQIGDILKILPQSLIPTEGVLIEGSANLDLSSLNGESLPIHKKQGDLLSSGSRNLNTTFLMQATQVAQESFYHQILDLVQNALISKAPIAKIADKISLYFVPSVIIIALLAGILWAYFSDITFGIIVFCSVLLISCPCALGLATPLALNIANNLAHKKGMFFKDAQVLELISHTEVVFFDKTGTLTQKELSLQNITSCSSLTQEEILQISASLEQESHHIIAQCLLQEAQNRSIRLLTPQALHINEGFGIAGQIDSVRYKIGNAKSFNPAPTIQDEGIAVFLGIESEDKDQILGYLILQEALRQEAQAMIANLKKQNILPILLSGDHSSNVSKIAQILQIPFVADALPQDKLSTIQSYTDKTTMMVGDGINDILALSQADISVSMGEGSTEAIASSNLVILNNHLDNIPYSIALSRATLRNIKENLFWAFGYNALMIPIACGALYGFGIMLNPMIASLAMTLSSLSVVLNAQRLKTFQGETHANTKDSSSQNDLQSLHTKN</sequence>
<keyword evidence="8 19" id="KW-0479">Metal-binding</keyword>
<dbReference type="AlphaFoldDB" id="A0A1B1U7U8"/>
<evidence type="ECO:0000313" key="22">
    <source>
        <dbReference type="EMBL" id="ANV98782.1"/>
    </source>
</evidence>
<evidence type="ECO:0000259" key="21">
    <source>
        <dbReference type="PROSITE" id="PS50846"/>
    </source>
</evidence>
<dbReference type="InterPro" id="IPR006121">
    <property type="entry name" value="HMA_dom"/>
</dbReference>
<dbReference type="PROSITE" id="PS01047">
    <property type="entry name" value="HMA_1"/>
    <property type="match status" value="1"/>
</dbReference>
<evidence type="ECO:0000256" key="6">
    <source>
        <dbReference type="ARBA" id="ARBA00022553"/>
    </source>
</evidence>
<dbReference type="Pfam" id="PF00403">
    <property type="entry name" value="HMA"/>
    <property type="match status" value="1"/>
</dbReference>
<comment type="catalytic activity">
    <reaction evidence="18">
        <text>Cu(2+)(in) + ATP + H2O = Cu(2+)(out) + ADP + phosphate + H(+)</text>
        <dbReference type="Rhea" id="RHEA:10376"/>
        <dbReference type="ChEBI" id="CHEBI:15377"/>
        <dbReference type="ChEBI" id="CHEBI:15378"/>
        <dbReference type="ChEBI" id="CHEBI:29036"/>
        <dbReference type="ChEBI" id="CHEBI:30616"/>
        <dbReference type="ChEBI" id="CHEBI:43474"/>
        <dbReference type="ChEBI" id="CHEBI:456216"/>
        <dbReference type="EC" id="7.2.2.9"/>
    </reaction>
</comment>
<dbReference type="Proteomes" id="UP000092884">
    <property type="component" value="Chromosome"/>
</dbReference>
<keyword evidence="4" id="KW-0813">Transport</keyword>
<evidence type="ECO:0000256" key="16">
    <source>
        <dbReference type="ARBA" id="ARBA00038904"/>
    </source>
</evidence>
<dbReference type="InterPro" id="IPR017969">
    <property type="entry name" value="Heavy-metal-associated_CS"/>
</dbReference>
<evidence type="ECO:0000256" key="9">
    <source>
        <dbReference type="ARBA" id="ARBA00022741"/>
    </source>
</evidence>
<accession>A0A1B1U7U8</accession>
<dbReference type="PRINTS" id="PR00119">
    <property type="entry name" value="CATATPASE"/>
</dbReference>
<evidence type="ECO:0000256" key="13">
    <source>
        <dbReference type="ARBA" id="ARBA00023065"/>
    </source>
</evidence>
<evidence type="ECO:0000256" key="19">
    <source>
        <dbReference type="RuleBase" id="RU362081"/>
    </source>
</evidence>
<dbReference type="GO" id="GO:0005886">
    <property type="term" value="C:plasma membrane"/>
    <property type="evidence" value="ECO:0007669"/>
    <property type="project" value="UniProtKB-SubCell"/>
</dbReference>
<dbReference type="SUPFAM" id="SSF81665">
    <property type="entry name" value="Calcium ATPase, transmembrane domain M"/>
    <property type="match status" value="1"/>
</dbReference>
<feature type="region of interest" description="Disordered" evidence="20">
    <location>
        <begin position="714"/>
        <end position="735"/>
    </location>
</feature>
<evidence type="ECO:0000256" key="2">
    <source>
        <dbReference type="ARBA" id="ARBA00004236"/>
    </source>
</evidence>
<dbReference type="InterPro" id="IPR027256">
    <property type="entry name" value="P-typ_ATPase_IB"/>
</dbReference>
<organism evidence="22 23">
    <name type="scientific">Helicobacter enhydrae</name>
    <dbReference type="NCBI Taxonomy" id="222136"/>
    <lineage>
        <taxon>Bacteria</taxon>
        <taxon>Pseudomonadati</taxon>
        <taxon>Campylobacterota</taxon>
        <taxon>Epsilonproteobacteria</taxon>
        <taxon>Campylobacterales</taxon>
        <taxon>Helicobacteraceae</taxon>
        <taxon>Helicobacter</taxon>
    </lineage>
</organism>
<evidence type="ECO:0000256" key="7">
    <source>
        <dbReference type="ARBA" id="ARBA00022692"/>
    </source>
</evidence>
<dbReference type="InterPro" id="IPR036163">
    <property type="entry name" value="HMA_dom_sf"/>
</dbReference>
<evidence type="ECO:0000256" key="11">
    <source>
        <dbReference type="ARBA" id="ARBA00022967"/>
    </source>
</evidence>
<dbReference type="NCBIfam" id="TIGR01512">
    <property type="entry name" value="ATPase-IB2_Cd"/>
    <property type="match status" value="1"/>
</dbReference>
<evidence type="ECO:0000256" key="3">
    <source>
        <dbReference type="ARBA" id="ARBA00006024"/>
    </source>
</evidence>
<dbReference type="Pfam" id="PF00122">
    <property type="entry name" value="E1-E2_ATPase"/>
    <property type="match status" value="1"/>
</dbReference>
<evidence type="ECO:0000256" key="20">
    <source>
        <dbReference type="SAM" id="MobiDB-lite"/>
    </source>
</evidence>
<dbReference type="PROSITE" id="PS01229">
    <property type="entry name" value="COF_2"/>
    <property type="match status" value="1"/>
</dbReference>
<dbReference type="NCBIfam" id="TIGR01525">
    <property type="entry name" value="ATPase-IB_hvy"/>
    <property type="match status" value="1"/>
</dbReference>
<dbReference type="Gene3D" id="2.70.150.10">
    <property type="entry name" value="Calcium-transporting ATPase, cytoplasmic transduction domain A"/>
    <property type="match status" value="1"/>
</dbReference>
<keyword evidence="9 19" id="KW-0547">Nucleotide-binding</keyword>
<dbReference type="PROSITE" id="PS00154">
    <property type="entry name" value="ATPASE_E1_E2"/>
    <property type="match status" value="1"/>
</dbReference>
<dbReference type="InterPro" id="IPR023214">
    <property type="entry name" value="HAD_sf"/>
</dbReference>
<dbReference type="GO" id="GO:0005507">
    <property type="term" value="F:copper ion binding"/>
    <property type="evidence" value="ECO:0007669"/>
    <property type="project" value="TreeGrafter"/>
</dbReference>
<dbReference type="FunFam" id="3.30.70.100:FF:000001">
    <property type="entry name" value="ATPase copper transporting beta"/>
    <property type="match status" value="1"/>
</dbReference>
<dbReference type="GO" id="GO:0043682">
    <property type="term" value="F:P-type divalent copper transporter activity"/>
    <property type="evidence" value="ECO:0007669"/>
    <property type="project" value="UniProtKB-EC"/>
</dbReference>
<evidence type="ECO:0000256" key="10">
    <source>
        <dbReference type="ARBA" id="ARBA00022840"/>
    </source>
</evidence>
<evidence type="ECO:0000256" key="5">
    <source>
        <dbReference type="ARBA" id="ARBA00022475"/>
    </source>
</evidence>
<dbReference type="InterPro" id="IPR023298">
    <property type="entry name" value="ATPase_P-typ_TM_dom_sf"/>
</dbReference>
<comment type="similarity">
    <text evidence="3 19">Belongs to the cation transport ATPase (P-type) (TC 3.A.3) family. Type IB subfamily.</text>
</comment>
<dbReference type="NCBIfam" id="TIGR01511">
    <property type="entry name" value="ATPase-IB1_Cu"/>
    <property type="match status" value="1"/>
</dbReference>
<evidence type="ECO:0000256" key="17">
    <source>
        <dbReference type="ARBA" id="ARBA00040690"/>
    </source>
</evidence>
<dbReference type="InterPro" id="IPR008250">
    <property type="entry name" value="ATPase_P-typ_transduc_dom_A_sf"/>
</dbReference>
<evidence type="ECO:0000256" key="15">
    <source>
        <dbReference type="ARBA" id="ARBA00037143"/>
    </source>
</evidence>
<feature type="transmembrane region" description="Helical" evidence="19">
    <location>
        <begin position="116"/>
        <end position="134"/>
    </location>
</feature>
<dbReference type="InterPro" id="IPR018303">
    <property type="entry name" value="ATPase_P-typ_P_site"/>
</dbReference>
<dbReference type="InterPro" id="IPR059000">
    <property type="entry name" value="ATPase_P-type_domA"/>
</dbReference>
<dbReference type="SUPFAM" id="SSF81653">
    <property type="entry name" value="Calcium ATPase, transduction domain A"/>
    <property type="match status" value="1"/>
</dbReference>
<feature type="transmembrane region" description="Helical" evidence="19">
    <location>
        <begin position="330"/>
        <end position="351"/>
    </location>
</feature>
<comment type="function">
    <text evidence="15">Probably involved in copper export.</text>
</comment>
<keyword evidence="5 19" id="KW-1003">Cell membrane</keyword>
<dbReference type="InterPro" id="IPR001757">
    <property type="entry name" value="P_typ_ATPase"/>
</dbReference>
<dbReference type="NCBIfam" id="TIGR01494">
    <property type="entry name" value="ATPase_P-type"/>
    <property type="match status" value="1"/>
</dbReference>
<keyword evidence="6" id="KW-0597">Phosphoprotein</keyword>
<evidence type="ECO:0000256" key="12">
    <source>
        <dbReference type="ARBA" id="ARBA00022989"/>
    </source>
</evidence>
<evidence type="ECO:0000256" key="18">
    <source>
        <dbReference type="ARBA" id="ARBA00047424"/>
    </source>
</evidence>
<feature type="transmembrane region" description="Helical" evidence="19">
    <location>
        <begin position="178"/>
        <end position="196"/>
    </location>
</feature>
<dbReference type="EC" id="7.2.2.9" evidence="16"/>
<dbReference type="PROSITE" id="PS50846">
    <property type="entry name" value="HMA_2"/>
    <property type="match status" value="1"/>
</dbReference>
<comment type="subcellular location">
    <subcellularLocation>
        <location evidence="2 19">Cell membrane</location>
    </subcellularLocation>
    <subcellularLocation>
        <location evidence="1">Endomembrane system</location>
        <topology evidence="1">Multi-pass membrane protein</topology>
    </subcellularLocation>
</comment>
<dbReference type="SFLD" id="SFLDS00003">
    <property type="entry name" value="Haloacid_Dehalogenase"/>
    <property type="match status" value="1"/>
</dbReference>
<feature type="transmembrane region" description="Helical" evidence="19">
    <location>
        <begin position="357"/>
        <end position="382"/>
    </location>
</feature>
<keyword evidence="13" id="KW-0406">Ion transport</keyword>
<dbReference type="EMBL" id="CP016503">
    <property type="protein sequence ID" value="ANV98782.1"/>
    <property type="molecule type" value="Genomic_DNA"/>
</dbReference>
<feature type="transmembrane region" description="Helical" evidence="19">
    <location>
        <begin position="86"/>
        <end position="110"/>
    </location>
</feature>
<dbReference type="SUPFAM" id="SSF56784">
    <property type="entry name" value="HAD-like"/>
    <property type="match status" value="1"/>
</dbReference>
<evidence type="ECO:0000313" key="23">
    <source>
        <dbReference type="Proteomes" id="UP000092884"/>
    </source>
</evidence>
<keyword evidence="7 19" id="KW-0812">Transmembrane</keyword>
<dbReference type="CDD" id="cd00371">
    <property type="entry name" value="HMA"/>
    <property type="match status" value="1"/>
</dbReference>